<dbReference type="RefSeq" id="XP_022158736.1">
    <property type="nucleotide sequence ID" value="XM_022303044.1"/>
</dbReference>
<dbReference type="InterPro" id="IPR036875">
    <property type="entry name" value="Znf_CCHC_sf"/>
</dbReference>
<dbReference type="KEGG" id="mcha:111025199"/>
<proteinExistence type="predicted"/>
<dbReference type="GO" id="GO:0003676">
    <property type="term" value="F:nucleic acid binding"/>
    <property type="evidence" value="ECO:0007669"/>
    <property type="project" value="InterPro"/>
</dbReference>
<dbReference type="SUPFAM" id="SSF57756">
    <property type="entry name" value="Retrovirus zinc finger-like domains"/>
    <property type="match status" value="1"/>
</dbReference>
<accession>A0A6J1E1U3</accession>
<sequence length="209" mass="23335">MLILNSLSKEISARILFAENAREIWLDLKENRPQIFQLRGDLSDLVQDQLSISAYFTQLKTLWTELASYYSSCTCSKCSCGGVKAIGEYFQMEYVMCFLMGLNDSFSQIRAQLLLMEPAPSINWAFALIAQEVQQCAISSPSLANATAFLARASSPAHGPHSSSSSSQYKKKEKTVCTHCGIVGHMVDRCYKLHGYPQDIVPRSFVILQ</sequence>
<protein>
    <submittedName>
        <fullName evidence="2">Uncharacterized protein LOC111025199</fullName>
    </submittedName>
</protein>
<keyword evidence="1" id="KW-1185">Reference proteome</keyword>
<dbReference type="AlphaFoldDB" id="A0A6J1E1U3"/>
<gene>
    <name evidence="2" type="primary">LOC111025199</name>
</gene>
<dbReference type="GO" id="GO:0008270">
    <property type="term" value="F:zinc ion binding"/>
    <property type="evidence" value="ECO:0007669"/>
    <property type="project" value="InterPro"/>
</dbReference>
<dbReference type="OrthoDB" id="5544992at2759"/>
<dbReference type="PANTHER" id="PTHR34222">
    <property type="entry name" value="GAG_PRE-INTEGRS DOMAIN-CONTAINING PROTEIN"/>
    <property type="match status" value="1"/>
</dbReference>
<evidence type="ECO:0000313" key="2">
    <source>
        <dbReference type="RefSeq" id="XP_022158736.1"/>
    </source>
</evidence>
<dbReference type="GeneID" id="111025199"/>
<dbReference type="PANTHER" id="PTHR34222:SF99">
    <property type="entry name" value="PROTEIN, PUTATIVE-RELATED"/>
    <property type="match status" value="1"/>
</dbReference>
<reference evidence="2" key="1">
    <citation type="submission" date="2025-08" db="UniProtKB">
        <authorList>
            <consortium name="RefSeq"/>
        </authorList>
    </citation>
    <scope>IDENTIFICATION</scope>
    <source>
        <strain evidence="2">OHB3-1</strain>
    </source>
</reference>
<dbReference type="Proteomes" id="UP000504603">
    <property type="component" value="Unplaced"/>
</dbReference>
<organism evidence="1 2">
    <name type="scientific">Momordica charantia</name>
    <name type="common">Bitter gourd</name>
    <name type="synonym">Balsam pear</name>
    <dbReference type="NCBI Taxonomy" id="3673"/>
    <lineage>
        <taxon>Eukaryota</taxon>
        <taxon>Viridiplantae</taxon>
        <taxon>Streptophyta</taxon>
        <taxon>Embryophyta</taxon>
        <taxon>Tracheophyta</taxon>
        <taxon>Spermatophyta</taxon>
        <taxon>Magnoliopsida</taxon>
        <taxon>eudicotyledons</taxon>
        <taxon>Gunneridae</taxon>
        <taxon>Pentapetalae</taxon>
        <taxon>rosids</taxon>
        <taxon>fabids</taxon>
        <taxon>Cucurbitales</taxon>
        <taxon>Cucurbitaceae</taxon>
        <taxon>Momordiceae</taxon>
        <taxon>Momordica</taxon>
    </lineage>
</organism>
<evidence type="ECO:0000313" key="1">
    <source>
        <dbReference type="Proteomes" id="UP000504603"/>
    </source>
</evidence>
<name>A0A6J1E1U3_MOMCH</name>